<evidence type="ECO:0000313" key="2">
    <source>
        <dbReference type="EMBL" id="MBX74392.1"/>
    </source>
</evidence>
<keyword evidence="1" id="KW-0812">Transmembrane</keyword>
<feature type="transmembrane region" description="Helical" evidence="1">
    <location>
        <begin position="12"/>
        <end position="29"/>
    </location>
</feature>
<keyword evidence="1" id="KW-0472">Membrane</keyword>
<sequence length="40" mass="4727">MCNCGGLDSFLVVWKIFLVVYSINMWHLMEQNVRHLPMSN</sequence>
<proteinExistence type="predicted"/>
<organism evidence="2">
    <name type="scientific">Rhizophora mucronata</name>
    <name type="common">Asiatic mangrove</name>
    <dbReference type="NCBI Taxonomy" id="61149"/>
    <lineage>
        <taxon>Eukaryota</taxon>
        <taxon>Viridiplantae</taxon>
        <taxon>Streptophyta</taxon>
        <taxon>Embryophyta</taxon>
        <taxon>Tracheophyta</taxon>
        <taxon>Spermatophyta</taxon>
        <taxon>Magnoliopsida</taxon>
        <taxon>eudicotyledons</taxon>
        <taxon>Gunneridae</taxon>
        <taxon>Pentapetalae</taxon>
        <taxon>rosids</taxon>
        <taxon>fabids</taxon>
        <taxon>Malpighiales</taxon>
        <taxon>Rhizophoraceae</taxon>
        <taxon>Rhizophora</taxon>
    </lineage>
</organism>
<accession>A0A2P2R528</accession>
<keyword evidence="1" id="KW-1133">Transmembrane helix</keyword>
<dbReference type="AlphaFoldDB" id="A0A2P2R528"/>
<dbReference type="EMBL" id="GGEC01093908">
    <property type="protein sequence ID" value="MBX74392.1"/>
    <property type="molecule type" value="Transcribed_RNA"/>
</dbReference>
<name>A0A2P2R528_RHIMU</name>
<reference evidence="2" key="1">
    <citation type="submission" date="2018-02" db="EMBL/GenBank/DDBJ databases">
        <title>Rhizophora mucronata_Transcriptome.</title>
        <authorList>
            <person name="Meera S.P."/>
            <person name="Sreeshan A."/>
            <person name="Augustine A."/>
        </authorList>
    </citation>
    <scope>NUCLEOTIDE SEQUENCE</scope>
    <source>
        <tissue evidence="2">Leaf</tissue>
    </source>
</reference>
<protein>
    <submittedName>
        <fullName evidence="2">Uncharacterized protein</fullName>
    </submittedName>
</protein>
<evidence type="ECO:0000256" key="1">
    <source>
        <dbReference type="SAM" id="Phobius"/>
    </source>
</evidence>